<evidence type="ECO:0000256" key="1">
    <source>
        <dbReference type="SAM" id="Phobius"/>
    </source>
</evidence>
<feature type="domain" description="RCK N-terminal" evidence="2">
    <location>
        <begin position="145"/>
        <end position="268"/>
    </location>
</feature>
<dbReference type="Proteomes" id="UP000541969">
    <property type="component" value="Unassembled WGS sequence"/>
</dbReference>
<keyword evidence="1" id="KW-1133">Transmembrane helix</keyword>
<dbReference type="PROSITE" id="PS51201">
    <property type="entry name" value="RCK_N"/>
    <property type="match status" value="1"/>
</dbReference>
<dbReference type="SUPFAM" id="SSF51735">
    <property type="entry name" value="NAD(P)-binding Rossmann-fold domains"/>
    <property type="match status" value="2"/>
</dbReference>
<dbReference type="AlphaFoldDB" id="A0A853CCX6"/>
<dbReference type="Gene3D" id="1.10.287.70">
    <property type="match status" value="1"/>
</dbReference>
<dbReference type="PANTHER" id="PTHR43833">
    <property type="entry name" value="POTASSIUM CHANNEL PROTEIN 2-RELATED-RELATED"/>
    <property type="match status" value="1"/>
</dbReference>
<sequence>MTRQQRRARRESVNAAAASEAQASETVFLVLRRMRAPLIVLITIFAVSVLGLTLIPGVDGQGRPFRMGFFDAFYVMSYTATTIGFGEIPYPFTYNQRMWVTISIYLTVIGWAYAIGSLLALLQDRSFRSARALQRFRRTVDRLAEPFVLIAGYGRAGEVLGHALDALGRRFVVLDVDPDRVDAVDLDAFHADVPGLAADAREPGRLAIAGLGHPRCEAVVALTDDEEVNLSVVMTANLLQPDVQVIARATSRAMAERMAAFGSPGVINPFDRFGDHLRLALRSPAAYQLMSWLESGPGAALPERTRPPRQGRWVVCGYGRLGREITADLRAEGLEVTVVEPHPGASEEPDLVVGDGVEPEVLARTRLADAVGFVAGTDNDTTNLSLVAAARRVNGSLFVAARQNRPASAPLFAAMDIDALLVPTEVIAHEVYAQVATPLLWRFLRELQGQDDDWAAGIVDRLLDLCGHRLQALWKVRLTPEEAPALSRWLGSGEARLGDLLRDPETREDPLHAVALLVLRNGEAFLAPDDDFVLSAGDEVLLAGRPSARRALSTVLFVDSALEYVVSGRRVPESWIWRKLSRTPAEEPVSTTRS</sequence>
<keyword evidence="4" id="KW-1185">Reference proteome</keyword>
<dbReference type="InterPro" id="IPR036721">
    <property type="entry name" value="RCK_C_sf"/>
</dbReference>
<organism evidence="3 4">
    <name type="scientific">Petropleomorpha daqingensis</name>
    <dbReference type="NCBI Taxonomy" id="2026353"/>
    <lineage>
        <taxon>Bacteria</taxon>
        <taxon>Bacillati</taxon>
        <taxon>Actinomycetota</taxon>
        <taxon>Actinomycetes</taxon>
        <taxon>Geodermatophilales</taxon>
        <taxon>Geodermatophilaceae</taxon>
        <taxon>Petropleomorpha</taxon>
    </lineage>
</organism>
<reference evidence="3 4" key="1">
    <citation type="submission" date="2020-07" db="EMBL/GenBank/DDBJ databases">
        <title>Sequencing the genomes of 1000 actinobacteria strains.</title>
        <authorList>
            <person name="Klenk H.-P."/>
        </authorList>
    </citation>
    <scope>NUCLEOTIDE SEQUENCE [LARGE SCALE GENOMIC DNA]</scope>
    <source>
        <strain evidence="3 4">DSM 104001</strain>
    </source>
</reference>
<feature type="transmembrane region" description="Helical" evidence="1">
    <location>
        <begin position="98"/>
        <end position="122"/>
    </location>
</feature>
<dbReference type="SUPFAM" id="SSF81324">
    <property type="entry name" value="Voltage-gated potassium channels"/>
    <property type="match status" value="1"/>
</dbReference>
<name>A0A853CCX6_9ACTN</name>
<dbReference type="Gene3D" id="3.40.50.720">
    <property type="entry name" value="NAD(P)-binding Rossmann-like Domain"/>
    <property type="match status" value="2"/>
</dbReference>
<accession>A0A853CCX6</accession>
<evidence type="ECO:0000313" key="4">
    <source>
        <dbReference type="Proteomes" id="UP000541969"/>
    </source>
</evidence>
<proteinExistence type="predicted"/>
<gene>
    <name evidence="3" type="ORF">GGQ55_000291</name>
</gene>
<dbReference type="InterPro" id="IPR050721">
    <property type="entry name" value="Trk_Ktr_HKT_K-transport"/>
</dbReference>
<evidence type="ECO:0000259" key="2">
    <source>
        <dbReference type="PROSITE" id="PS51201"/>
    </source>
</evidence>
<feature type="transmembrane region" description="Helical" evidence="1">
    <location>
        <begin position="38"/>
        <end position="58"/>
    </location>
</feature>
<dbReference type="InterPro" id="IPR036291">
    <property type="entry name" value="NAD(P)-bd_dom_sf"/>
</dbReference>
<dbReference type="EMBL" id="JACBZT010000001">
    <property type="protein sequence ID" value="NYJ04013.1"/>
    <property type="molecule type" value="Genomic_DNA"/>
</dbReference>
<dbReference type="GO" id="GO:0006813">
    <property type="term" value="P:potassium ion transport"/>
    <property type="evidence" value="ECO:0007669"/>
    <property type="project" value="InterPro"/>
</dbReference>
<keyword evidence="1" id="KW-0812">Transmembrane</keyword>
<dbReference type="Pfam" id="PF02254">
    <property type="entry name" value="TrkA_N"/>
    <property type="match status" value="2"/>
</dbReference>
<protein>
    <submittedName>
        <fullName evidence="3">Trk K+ transport system NAD-binding subunit</fullName>
    </submittedName>
</protein>
<dbReference type="SUPFAM" id="SSF116726">
    <property type="entry name" value="TrkA C-terminal domain-like"/>
    <property type="match status" value="1"/>
</dbReference>
<keyword evidence="1" id="KW-0472">Membrane</keyword>
<evidence type="ECO:0000313" key="3">
    <source>
        <dbReference type="EMBL" id="NYJ04013.1"/>
    </source>
</evidence>
<comment type="caution">
    <text evidence="3">The sequence shown here is derived from an EMBL/GenBank/DDBJ whole genome shotgun (WGS) entry which is preliminary data.</text>
</comment>
<dbReference type="InterPro" id="IPR003148">
    <property type="entry name" value="RCK_N"/>
</dbReference>
<dbReference type="RefSeq" id="WP_366488522.1">
    <property type="nucleotide sequence ID" value="NZ_JACBZT010000001.1"/>
</dbReference>